<accession>A0A0K8QJQ3</accession>
<dbReference type="RefSeq" id="WP_062534268.1">
    <property type="nucleotide sequence ID" value="NZ_DF970138.1"/>
</dbReference>
<evidence type="ECO:0000259" key="2">
    <source>
        <dbReference type="SMART" id="SM00460"/>
    </source>
</evidence>
<feature type="transmembrane region" description="Helical" evidence="1">
    <location>
        <begin position="142"/>
        <end position="160"/>
    </location>
</feature>
<evidence type="ECO:0000256" key="1">
    <source>
        <dbReference type="SAM" id="Phobius"/>
    </source>
</evidence>
<dbReference type="Pfam" id="PF01841">
    <property type="entry name" value="Transglut_core"/>
    <property type="match status" value="1"/>
</dbReference>
<feature type="transmembrane region" description="Helical" evidence="1">
    <location>
        <begin position="72"/>
        <end position="90"/>
    </location>
</feature>
<evidence type="ECO:0000313" key="3">
    <source>
        <dbReference type="EMBL" id="GAP64936.1"/>
    </source>
</evidence>
<dbReference type="InterPro" id="IPR002931">
    <property type="entry name" value="Transglutaminase-like"/>
</dbReference>
<dbReference type="SMART" id="SM00460">
    <property type="entry name" value="TGc"/>
    <property type="match status" value="1"/>
</dbReference>
<dbReference type="PANTHER" id="PTHR42736">
    <property type="entry name" value="PROTEIN-GLUTAMINE GAMMA-GLUTAMYLTRANSFERASE"/>
    <property type="match status" value="1"/>
</dbReference>
<dbReference type="InterPro" id="IPR025403">
    <property type="entry name" value="TgpA-like_C"/>
</dbReference>
<gene>
    <name evidence="3" type="ORF">MBSD_n0219</name>
</gene>
<sequence>MTPRPADARLSTSIDAQRPLDRRAFDLLCLGVAAVLALHLPRLPPRLGLVLAAVLAVRWAQRRWRGGRVSLLLKLPLVAALPLAILAAYGSPFGRAPGAALAVGMLVLKLLESERARDAASAVAFGSFVAMSALLFGQSLPMTVLVALALLPLLAALQALQPAAAVPPFARAFARPALLLALSLPLALVAFLFVPRLSSPLWGAPGAEQARTGISPRMAPGDFVDLLTDDRPALRVAFDGAPPPPGQRYFRGLVMWHFDGRAWAATSTAPSSQPEALHPQAPLYSYEVTLEPTGRHWLFALDTPLAAPADALMSAARELARSRPIDAVLHYRVTSAPRRALAPALDDAERRRGLQLPPGFDPRARALAATWRQRHGDDARAIAGAALSLFHDGGFSYNLAAPPLGRDSVDDFLFGTREGFCEHYASAFVFLMRAAGIPARVVAGYQGGYWNALGGYLLVRQSDAHAWAEVWLPGQGWTRYDPTAAVRPERVTLGAAAAAAGQGAWYQADWLQAARNRWDIVNRLWDRAVIGFDSLRQRGLLTPFGVERADWGALAAALAAMSALVLALSLLLVLARRERRDPLAAAQARLERRLARAGVARRPSEGPLHYFRRATRALPQHRDELHALGDAYLALRYACAAPAPEPLRNYLIQVRRFRPRRMVQ</sequence>
<dbReference type="OrthoDB" id="9804872at2"/>
<organism evidence="3">
    <name type="scientific">Mizugakiibacter sediminis</name>
    <dbReference type="NCBI Taxonomy" id="1475481"/>
    <lineage>
        <taxon>Bacteria</taxon>
        <taxon>Pseudomonadati</taxon>
        <taxon>Pseudomonadota</taxon>
        <taxon>Gammaproteobacteria</taxon>
        <taxon>Lysobacterales</taxon>
        <taxon>Rhodanobacteraceae</taxon>
        <taxon>Mizugakiibacter</taxon>
    </lineage>
</organism>
<keyword evidence="1" id="KW-0472">Membrane</keyword>
<evidence type="ECO:0000313" key="4">
    <source>
        <dbReference type="Proteomes" id="UP000253740"/>
    </source>
</evidence>
<name>A0A0K8QJQ3_9GAMM</name>
<dbReference type="Proteomes" id="UP000253740">
    <property type="component" value="Unassembled WGS sequence"/>
</dbReference>
<dbReference type="Pfam" id="PF13559">
    <property type="entry name" value="DUF4129"/>
    <property type="match status" value="1"/>
</dbReference>
<feature type="domain" description="Transglutaminase-like" evidence="2">
    <location>
        <begin position="413"/>
        <end position="484"/>
    </location>
</feature>
<proteinExistence type="predicted"/>
<dbReference type="EMBL" id="DF970138">
    <property type="protein sequence ID" value="GAP64936.1"/>
    <property type="molecule type" value="Genomic_DNA"/>
</dbReference>
<feature type="transmembrane region" description="Helical" evidence="1">
    <location>
        <begin position="172"/>
        <end position="194"/>
    </location>
</feature>
<dbReference type="SUPFAM" id="SSF54001">
    <property type="entry name" value="Cysteine proteinases"/>
    <property type="match status" value="1"/>
</dbReference>
<reference evidence="3" key="1">
    <citation type="submission" date="2015-08" db="EMBL/GenBank/DDBJ databases">
        <title>Complete DNA Sequence of Pseudomonas syringae pv. actinidiae, the Causal Agent of Kiwifruit Canker Disease.</title>
        <authorList>
            <person name="Rikkerink E.H.A."/>
            <person name="Fineran P.C."/>
        </authorList>
    </citation>
    <scope>NUCLEOTIDE SEQUENCE</scope>
    <source>
        <strain evidence="3">SkMP5</strain>
    </source>
</reference>
<dbReference type="STRING" id="1475481.GCA_000953855_00221"/>
<dbReference type="Gene3D" id="3.10.620.30">
    <property type="match status" value="1"/>
</dbReference>
<keyword evidence="1" id="KW-0812">Transmembrane</keyword>
<protein>
    <submittedName>
        <fullName evidence="3">Transglutaminase domain-containing protein</fullName>
    </submittedName>
</protein>
<keyword evidence="4" id="KW-1185">Reference proteome</keyword>
<dbReference type="InterPro" id="IPR021878">
    <property type="entry name" value="TgpA_N"/>
</dbReference>
<dbReference type="Pfam" id="PF11992">
    <property type="entry name" value="TgpA_N"/>
    <property type="match status" value="1"/>
</dbReference>
<dbReference type="InterPro" id="IPR052901">
    <property type="entry name" value="Bact_TGase-like"/>
</dbReference>
<dbReference type="AlphaFoldDB" id="A0A0K8QJQ3"/>
<dbReference type="PANTHER" id="PTHR42736:SF1">
    <property type="entry name" value="PROTEIN-GLUTAMINE GAMMA-GLUTAMYLTRANSFERASE"/>
    <property type="match status" value="1"/>
</dbReference>
<feature type="transmembrane region" description="Helical" evidence="1">
    <location>
        <begin position="551"/>
        <end position="574"/>
    </location>
</feature>
<keyword evidence="1" id="KW-1133">Transmembrane helix</keyword>
<dbReference type="InterPro" id="IPR038765">
    <property type="entry name" value="Papain-like_cys_pep_sf"/>
</dbReference>